<gene>
    <name evidence="7" type="ORF">GCM10007415_35340</name>
</gene>
<dbReference type="PANTHER" id="PTHR43630:SF1">
    <property type="entry name" value="POLY-BETA-1,6-N-ACETYL-D-GLUCOSAMINE SYNTHASE"/>
    <property type="match status" value="1"/>
</dbReference>
<keyword evidence="4" id="KW-0472">Membrane</keyword>
<feature type="transmembrane region" description="Helical" evidence="4">
    <location>
        <begin position="435"/>
        <end position="457"/>
    </location>
</feature>
<evidence type="ECO:0000256" key="4">
    <source>
        <dbReference type="SAM" id="Phobius"/>
    </source>
</evidence>
<reference evidence="7" key="2">
    <citation type="submission" date="2020-09" db="EMBL/GenBank/DDBJ databases">
        <authorList>
            <person name="Sun Q."/>
            <person name="Zhou Y."/>
        </authorList>
    </citation>
    <scope>NUCLEOTIDE SEQUENCE</scope>
    <source>
        <strain evidence="7">CGMCC 1.12195</strain>
    </source>
</reference>
<accession>A0A917MDV7</accession>
<dbReference type="InterPro" id="IPR029044">
    <property type="entry name" value="Nucleotide-diphossugar_trans"/>
</dbReference>
<reference evidence="7" key="1">
    <citation type="journal article" date="2014" name="Int. J. Syst. Evol. Microbiol.">
        <title>Complete genome sequence of Corynebacterium casei LMG S-19264T (=DSM 44701T), isolated from a smear-ripened cheese.</title>
        <authorList>
            <consortium name="US DOE Joint Genome Institute (JGI-PGF)"/>
            <person name="Walter F."/>
            <person name="Albersmeier A."/>
            <person name="Kalinowski J."/>
            <person name="Ruckert C."/>
        </authorList>
    </citation>
    <scope>NUCLEOTIDE SEQUENCE</scope>
    <source>
        <strain evidence="7">CGMCC 1.12195</strain>
    </source>
</reference>
<feature type="transmembrane region" description="Helical" evidence="4">
    <location>
        <begin position="18"/>
        <end position="40"/>
    </location>
</feature>
<feature type="domain" description="Glycosyltransferase 2-like" evidence="5">
    <location>
        <begin position="66"/>
        <end position="199"/>
    </location>
</feature>
<keyword evidence="8" id="KW-1185">Reference proteome</keyword>
<evidence type="ECO:0000256" key="2">
    <source>
        <dbReference type="ARBA" id="ARBA00022676"/>
    </source>
</evidence>
<organism evidence="7 8">
    <name type="scientific">Parapedobacter pyrenivorans</name>
    <dbReference type="NCBI Taxonomy" id="1305674"/>
    <lineage>
        <taxon>Bacteria</taxon>
        <taxon>Pseudomonadati</taxon>
        <taxon>Bacteroidota</taxon>
        <taxon>Sphingobacteriia</taxon>
        <taxon>Sphingobacteriales</taxon>
        <taxon>Sphingobacteriaceae</taxon>
        <taxon>Parapedobacter</taxon>
    </lineage>
</organism>
<dbReference type="PANTHER" id="PTHR43630">
    <property type="entry name" value="POLY-BETA-1,6-N-ACETYL-D-GLUCOSAMINE SYNTHASE"/>
    <property type="match status" value="1"/>
</dbReference>
<proteinExistence type="inferred from homology"/>
<dbReference type="Proteomes" id="UP000660862">
    <property type="component" value="Unassembled WGS sequence"/>
</dbReference>
<dbReference type="SUPFAM" id="SSF53448">
    <property type="entry name" value="Nucleotide-diphospho-sugar transferases"/>
    <property type="match status" value="1"/>
</dbReference>
<keyword evidence="2" id="KW-0328">Glycosyltransferase</keyword>
<comment type="similarity">
    <text evidence="1">Belongs to the glycosyltransferase 2 family.</text>
</comment>
<feature type="transmembrane region" description="Helical" evidence="4">
    <location>
        <begin position="368"/>
        <end position="387"/>
    </location>
</feature>
<keyword evidence="4" id="KW-0812">Transmembrane</keyword>
<dbReference type="RefSeq" id="WP_188507410.1">
    <property type="nucleotide sequence ID" value="NZ_BMER01000004.1"/>
</dbReference>
<sequence length="480" mass="54955">MDERDIWDWTGVFFESTIFIYGLVLLLVYALLAILSFYAIRKYTQSASLSDQHHDLLASPLAPGITVLAPAYNEGLTIIQNVRSLMTLNYPEFEVIIVNDGSADDTLEKLVEEFDLIKVDFAYNIRIITQPVRGLYKSTNPAYSKLLIIDKVNGKSKADAVNAGINAAAYDYFVCTDVDCILHTDTLLELIKPVLQEPKKRMIAVGATLRLANSCEFDEGVMVRMRPPQQWLPRFQEVEYIRSFVLGKMGWSRINSVPNVSGGLGLFDKEIAIRAGGYDSKSFGEDMELMFRMCRFSKDNGINYAIRYIPKTLCWTEGPASIKIFKRQRTRWAKGLAQLMYAHFSMFLRPRYGRMGMVVLPYNFFFELLAPIIEAVGVVFYVLMAIFGVINWPFALLLLVFVYTYAIMITTLAIVWDQLAFRYYRTWREVGQLCIMPFFEFLLYHPMIVVFSLVGYWDFLTGKKGAWGNMQRQGFGGVKK</sequence>
<comment type="caution">
    <text evidence="7">The sequence shown here is derived from an EMBL/GenBank/DDBJ whole genome shotgun (WGS) entry which is preliminary data.</text>
</comment>
<dbReference type="GO" id="GO:0016757">
    <property type="term" value="F:glycosyltransferase activity"/>
    <property type="evidence" value="ECO:0007669"/>
    <property type="project" value="UniProtKB-KW"/>
</dbReference>
<protein>
    <submittedName>
        <fullName evidence="7">Glycosyl transferase family 2</fullName>
    </submittedName>
</protein>
<evidence type="ECO:0000259" key="5">
    <source>
        <dbReference type="Pfam" id="PF00535"/>
    </source>
</evidence>
<dbReference type="InterPro" id="IPR001173">
    <property type="entry name" value="Glyco_trans_2-like"/>
</dbReference>
<keyword evidence="4" id="KW-1133">Transmembrane helix</keyword>
<dbReference type="EMBL" id="BMER01000004">
    <property type="protein sequence ID" value="GGG96974.1"/>
    <property type="molecule type" value="Genomic_DNA"/>
</dbReference>
<keyword evidence="3 7" id="KW-0808">Transferase</keyword>
<evidence type="ECO:0000256" key="1">
    <source>
        <dbReference type="ARBA" id="ARBA00006739"/>
    </source>
</evidence>
<feature type="transmembrane region" description="Helical" evidence="4">
    <location>
        <begin position="394"/>
        <end position="415"/>
    </location>
</feature>
<evidence type="ECO:0000259" key="6">
    <source>
        <dbReference type="Pfam" id="PF13632"/>
    </source>
</evidence>
<evidence type="ECO:0000256" key="3">
    <source>
        <dbReference type="ARBA" id="ARBA00022679"/>
    </source>
</evidence>
<dbReference type="CDD" id="cd06423">
    <property type="entry name" value="CESA_like"/>
    <property type="match status" value="1"/>
</dbReference>
<dbReference type="Pfam" id="PF00535">
    <property type="entry name" value="Glycos_transf_2"/>
    <property type="match status" value="1"/>
</dbReference>
<feature type="domain" description="Glycosyltransferase 2-like" evidence="6">
    <location>
        <begin position="260"/>
        <end position="405"/>
    </location>
</feature>
<dbReference type="AlphaFoldDB" id="A0A917MDV7"/>
<evidence type="ECO:0000313" key="7">
    <source>
        <dbReference type="EMBL" id="GGG96974.1"/>
    </source>
</evidence>
<name>A0A917MDV7_9SPHI</name>
<evidence type="ECO:0000313" key="8">
    <source>
        <dbReference type="Proteomes" id="UP000660862"/>
    </source>
</evidence>
<dbReference type="Gene3D" id="3.90.550.10">
    <property type="entry name" value="Spore Coat Polysaccharide Biosynthesis Protein SpsA, Chain A"/>
    <property type="match status" value="1"/>
</dbReference>
<dbReference type="Pfam" id="PF13632">
    <property type="entry name" value="Glyco_trans_2_3"/>
    <property type="match status" value="1"/>
</dbReference>